<proteinExistence type="predicted"/>
<dbReference type="Proteomes" id="UP001054837">
    <property type="component" value="Unassembled WGS sequence"/>
</dbReference>
<dbReference type="AlphaFoldDB" id="A0AAV4X146"/>
<comment type="caution">
    <text evidence="1">The sequence shown here is derived from an EMBL/GenBank/DDBJ whole genome shotgun (WGS) entry which is preliminary data.</text>
</comment>
<reference evidence="1 2" key="1">
    <citation type="submission" date="2021-06" db="EMBL/GenBank/DDBJ databases">
        <title>Caerostris darwini draft genome.</title>
        <authorList>
            <person name="Kono N."/>
            <person name="Arakawa K."/>
        </authorList>
    </citation>
    <scope>NUCLEOTIDE SEQUENCE [LARGE SCALE GENOMIC DNA]</scope>
</reference>
<evidence type="ECO:0000313" key="1">
    <source>
        <dbReference type="EMBL" id="GIY87811.1"/>
    </source>
</evidence>
<protein>
    <recommendedName>
        <fullName evidence="3">Clp R domain-containing protein</fullName>
    </recommendedName>
</protein>
<evidence type="ECO:0008006" key="3">
    <source>
        <dbReference type="Google" id="ProtNLM"/>
    </source>
</evidence>
<sequence length="181" mass="20047">MTESLDGPKRDADKHGCNSVGLTHILMGIAEDVPRGNLEYLGSIPANGRILCLLLRSTYLAVKLREELVLQCLCNSGRHIAKISTSIHVTERLGDPKRDADKHGCNSVGLTHILMGIAEDVPRGNFKYLRSIPANGRTLCLLLRSTYLAVKLMEELVLQCLCDSRRHIVKISTSVRIFEDV</sequence>
<accession>A0AAV4X146</accession>
<organism evidence="1 2">
    <name type="scientific">Caerostris darwini</name>
    <dbReference type="NCBI Taxonomy" id="1538125"/>
    <lineage>
        <taxon>Eukaryota</taxon>
        <taxon>Metazoa</taxon>
        <taxon>Ecdysozoa</taxon>
        <taxon>Arthropoda</taxon>
        <taxon>Chelicerata</taxon>
        <taxon>Arachnida</taxon>
        <taxon>Araneae</taxon>
        <taxon>Araneomorphae</taxon>
        <taxon>Entelegynae</taxon>
        <taxon>Araneoidea</taxon>
        <taxon>Araneidae</taxon>
        <taxon>Caerostris</taxon>
    </lineage>
</organism>
<name>A0AAV4X146_9ARAC</name>
<keyword evidence="2" id="KW-1185">Reference proteome</keyword>
<gene>
    <name evidence="1" type="ORF">CDAR_592541</name>
</gene>
<dbReference type="EMBL" id="BPLQ01015388">
    <property type="protein sequence ID" value="GIY87811.1"/>
    <property type="molecule type" value="Genomic_DNA"/>
</dbReference>
<evidence type="ECO:0000313" key="2">
    <source>
        <dbReference type="Proteomes" id="UP001054837"/>
    </source>
</evidence>